<dbReference type="AlphaFoldDB" id="A0A2G2ZCF7"/>
<dbReference type="Pfam" id="PF02902">
    <property type="entry name" value="Peptidase_C48"/>
    <property type="match status" value="1"/>
</dbReference>
<organism evidence="6 7">
    <name type="scientific">Capsicum annuum</name>
    <name type="common">Capsicum pepper</name>
    <dbReference type="NCBI Taxonomy" id="4072"/>
    <lineage>
        <taxon>Eukaryota</taxon>
        <taxon>Viridiplantae</taxon>
        <taxon>Streptophyta</taxon>
        <taxon>Embryophyta</taxon>
        <taxon>Tracheophyta</taxon>
        <taxon>Spermatophyta</taxon>
        <taxon>Magnoliopsida</taxon>
        <taxon>eudicotyledons</taxon>
        <taxon>Gunneridae</taxon>
        <taxon>Pentapetalae</taxon>
        <taxon>asterids</taxon>
        <taxon>lamiids</taxon>
        <taxon>Solanales</taxon>
        <taxon>Solanaceae</taxon>
        <taxon>Solanoideae</taxon>
        <taxon>Capsiceae</taxon>
        <taxon>Capsicum</taxon>
    </lineage>
</organism>
<keyword evidence="7" id="KW-1185">Reference proteome</keyword>
<reference evidence="6 7" key="1">
    <citation type="journal article" date="2014" name="Nat. Genet.">
        <title>Genome sequence of the hot pepper provides insights into the evolution of pungency in Capsicum species.</title>
        <authorList>
            <person name="Kim S."/>
            <person name="Park M."/>
            <person name="Yeom S.I."/>
            <person name="Kim Y.M."/>
            <person name="Lee J.M."/>
            <person name="Lee H.A."/>
            <person name="Seo E."/>
            <person name="Choi J."/>
            <person name="Cheong K."/>
            <person name="Kim K.T."/>
            <person name="Jung K."/>
            <person name="Lee G.W."/>
            <person name="Oh S.K."/>
            <person name="Bae C."/>
            <person name="Kim S.B."/>
            <person name="Lee H.Y."/>
            <person name="Kim S.Y."/>
            <person name="Kim M.S."/>
            <person name="Kang B.C."/>
            <person name="Jo Y.D."/>
            <person name="Yang H.B."/>
            <person name="Jeong H.J."/>
            <person name="Kang W.H."/>
            <person name="Kwon J.K."/>
            <person name="Shin C."/>
            <person name="Lim J.Y."/>
            <person name="Park J.H."/>
            <person name="Huh J.H."/>
            <person name="Kim J.S."/>
            <person name="Kim B.D."/>
            <person name="Cohen O."/>
            <person name="Paran I."/>
            <person name="Suh M.C."/>
            <person name="Lee S.B."/>
            <person name="Kim Y.K."/>
            <person name="Shin Y."/>
            <person name="Noh S.J."/>
            <person name="Park J."/>
            <person name="Seo Y.S."/>
            <person name="Kwon S.Y."/>
            <person name="Kim H.A."/>
            <person name="Park J.M."/>
            <person name="Kim H.J."/>
            <person name="Choi S.B."/>
            <person name="Bosland P.W."/>
            <person name="Reeves G."/>
            <person name="Jo S.H."/>
            <person name="Lee B.W."/>
            <person name="Cho H.T."/>
            <person name="Choi H.S."/>
            <person name="Lee M.S."/>
            <person name="Yu Y."/>
            <person name="Do Choi Y."/>
            <person name="Park B.S."/>
            <person name="van Deynze A."/>
            <person name="Ashrafi H."/>
            <person name="Hill T."/>
            <person name="Kim W.T."/>
            <person name="Pai H.S."/>
            <person name="Ahn H.K."/>
            <person name="Yeam I."/>
            <person name="Giovannoni J.J."/>
            <person name="Rose J.K."/>
            <person name="Sorensen I."/>
            <person name="Lee S.J."/>
            <person name="Kim R.W."/>
            <person name="Choi I.Y."/>
            <person name="Choi B.S."/>
            <person name="Lim J.S."/>
            <person name="Lee Y.H."/>
            <person name="Choi D."/>
        </authorList>
    </citation>
    <scope>NUCLEOTIDE SEQUENCE [LARGE SCALE GENOMIC DNA]</scope>
    <source>
        <strain evidence="7">cv. CM334</strain>
    </source>
</reference>
<dbReference type="GO" id="GO:0006508">
    <property type="term" value="P:proteolysis"/>
    <property type="evidence" value="ECO:0007669"/>
    <property type="project" value="UniProtKB-KW"/>
</dbReference>
<evidence type="ECO:0000256" key="2">
    <source>
        <dbReference type="ARBA" id="ARBA00022670"/>
    </source>
</evidence>
<dbReference type="PANTHER" id="PTHR31470:SF46">
    <property type="entry name" value="ULP1 PROTEASE FAMILY, C-TERMINAL CATALYTIC DOMAIN CONTAINING PROTEIN"/>
    <property type="match status" value="1"/>
</dbReference>
<proteinExistence type="inferred from homology"/>
<evidence type="ECO:0000256" key="1">
    <source>
        <dbReference type="ARBA" id="ARBA00005234"/>
    </source>
</evidence>
<keyword evidence="3" id="KW-0378">Hydrolase</keyword>
<protein>
    <recommendedName>
        <fullName evidence="5">Ubiquitin-like protease family profile domain-containing protein</fullName>
    </recommendedName>
</protein>
<gene>
    <name evidence="6" type="ORF">T459_17732</name>
</gene>
<feature type="compositionally biased region" description="Basic residues" evidence="4">
    <location>
        <begin position="68"/>
        <end position="86"/>
    </location>
</feature>
<dbReference type="PANTHER" id="PTHR31470">
    <property type="entry name" value="CYSTEINE PROTEINASES SUPERFAMILY PROTEIN-RELATED-RELATED"/>
    <property type="match status" value="1"/>
</dbReference>
<reference evidence="6 7" key="2">
    <citation type="journal article" date="2017" name="Genome Biol.">
        <title>New reference genome sequences of hot pepper reveal the massive evolution of plant disease-resistance genes by retroduplication.</title>
        <authorList>
            <person name="Kim S."/>
            <person name="Park J."/>
            <person name="Yeom S.I."/>
            <person name="Kim Y.M."/>
            <person name="Seo E."/>
            <person name="Kim K.T."/>
            <person name="Kim M.S."/>
            <person name="Lee J.M."/>
            <person name="Cheong K."/>
            <person name="Shin H.S."/>
            <person name="Kim S.B."/>
            <person name="Han K."/>
            <person name="Lee J."/>
            <person name="Park M."/>
            <person name="Lee H.A."/>
            <person name="Lee H.Y."/>
            <person name="Lee Y."/>
            <person name="Oh S."/>
            <person name="Lee J.H."/>
            <person name="Choi E."/>
            <person name="Choi E."/>
            <person name="Lee S.E."/>
            <person name="Jeon J."/>
            <person name="Kim H."/>
            <person name="Choi G."/>
            <person name="Song H."/>
            <person name="Lee J."/>
            <person name="Lee S.C."/>
            <person name="Kwon J.K."/>
            <person name="Lee H.Y."/>
            <person name="Koo N."/>
            <person name="Hong Y."/>
            <person name="Kim R.W."/>
            <person name="Kang W.H."/>
            <person name="Huh J.H."/>
            <person name="Kang B.C."/>
            <person name="Yang T.J."/>
            <person name="Lee Y.H."/>
            <person name="Bennetzen J.L."/>
            <person name="Choi D."/>
        </authorList>
    </citation>
    <scope>NUCLEOTIDE SEQUENCE [LARGE SCALE GENOMIC DNA]</scope>
    <source>
        <strain evidence="7">cv. CM334</strain>
    </source>
</reference>
<dbReference type="Gene3D" id="3.40.395.10">
    <property type="entry name" value="Adenoviral Proteinase, Chain A"/>
    <property type="match status" value="1"/>
</dbReference>
<comment type="caution">
    <text evidence="6">The sequence shown here is derived from an EMBL/GenBank/DDBJ whole genome shotgun (WGS) entry which is preliminary data.</text>
</comment>
<name>A0A2G2ZCF7_CAPAN</name>
<evidence type="ECO:0000313" key="7">
    <source>
        <dbReference type="Proteomes" id="UP000222542"/>
    </source>
</evidence>
<dbReference type="EMBL" id="AYRZ02000006">
    <property type="protein sequence ID" value="PHT79680.1"/>
    <property type="molecule type" value="Genomic_DNA"/>
</dbReference>
<dbReference type="GO" id="GO:0008234">
    <property type="term" value="F:cysteine-type peptidase activity"/>
    <property type="evidence" value="ECO:0007669"/>
    <property type="project" value="InterPro"/>
</dbReference>
<dbReference type="InterPro" id="IPR003653">
    <property type="entry name" value="Peptidase_C48_C"/>
</dbReference>
<keyword evidence="2" id="KW-0645">Protease</keyword>
<evidence type="ECO:0000313" key="6">
    <source>
        <dbReference type="EMBL" id="PHT79680.1"/>
    </source>
</evidence>
<sequence length="221" mass="25229">MNATLTESVQDALDTLIFGLSTPLNTNKFDVLTPNLVMESQWSLPDSQFPPDFPDAQVKELEAAKAREVKHKSPVKRDRKSQRFSGHHTSQNLDRALKMREVLMIKRIRVKTEHISTQEDYAESVVCASNKIAIRNIINGFCIPVGLPWHLVDEVYVPVNCGKEYHWVLAVIVLKERTIRVYDSLSSKKKSEPSTEIQKLAAMLPTYLSDSDFFQKTERID</sequence>
<feature type="domain" description="Ubiquitin-like protease family profile" evidence="5">
    <location>
        <begin position="152"/>
        <end position="210"/>
    </location>
</feature>
<evidence type="ECO:0000256" key="4">
    <source>
        <dbReference type="SAM" id="MobiDB-lite"/>
    </source>
</evidence>
<dbReference type="SUPFAM" id="SSF54001">
    <property type="entry name" value="Cysteine proteinases"/>
    <property type="match status" value="1"/>
</dbReference>
<feature type="region of interest" description="Disordered" evidence="4">
    <location>
        <begin position="67"/>
        <end position="91"/>
    </location>
</feature>
<comment type="similarity">
    <text evidence="1">Belongs to the peptidase C48 family.</text>
</comment>
<accession>A0A2G2ZCF7</accession>
<dbReference type="Gramene" id="PHT79680">
    <property type="protein sequence ID" value="PHT79680"/>
    <property type="gene ID" value="T459_17732"/>
</dbReference>
<evidence type="ECO:0000256" key="3">
    <source>
        <dbReference type="ARBA" id="ARBA00022801"/>
    </source>
</evidence>
<evidence type="ECO:0000259" key="5">
    <source>
        <dbReference type="Pfam" id="PF02902"/>
    </source>
</evidence>
<dbReference type="Proteomes" id="UP000222542">
    <property type="component" value="Unassembled WGS sequence"/>
</dbReference>
<dbReference type="InterPro" id="IPR038765">
    <property type="entry name" value="Papain-like_cys_pep_sf"/>
</dbReference>